<dbReference type="Proteomes" id="UP000704712">
    <property type="component" value="Unassembled WGS sequence"/>
</dbReference>
<accession>A0A8S9VCI5</accession>
<dbReference type="EMBL" id="JAACNO010000068">
    <property type="protein sequence ID" value="KAF4150433.1"/>
    <property type="molecule type" value="Genomic_DNA"/>
</dbReference>
<evidence type="ECO:0000313" key="3">
    <source>
        <dbReference type="Proteomes" id="UP000704712"/>
    </source>
</evidence>
<evidence type="ECO:0000313" key="2">
    <source>
        <dbReference type="EMBL" id="KAF4150433.1"/>
    </source>
</evidence>
<name>A0A8S9VCI5_PHYIN</name>
<feature type="signal peptide" evidence="1">
    <location>
        <begin position="1"/>
        <end position="20"/>
    </location>
</feature>
<proteinExistence type="predicted"/>
<gene>
    <name evidence="2" type="ORF">GN958_ATG00378</name>
</gene>
<keyword evidence="1" id="KW-0732">Signal</keyword>
<dbReference type="AlphaFoldDB" id="A0A8S9VCI5"/>
<organism evidence="2 3">
    <name type="scientific">Phytophthora infestans</name>
    <name type="common">Potato late blight agent</name>
    <name type="synonym">Botrytis infestans</name>
    <dbReference type="NCBI Taxonomy" id="4787"/>
    <lineage>
        <taxon>Eukaryota</taxon>
        <taxon>Sar</taxon>
        <taxon>Stramenopiles</taxon>
        <taxon>Oomycota</taxon>
        <taxon>Peronosporomycetes</taxon>
        <taxon>Peronosporales</taxon>
        <taxon>Peronosporaceae</taxon>
        <taxon>Phytophthora</taxon>
    </lineage>
</organism>
<evidence type="ECO:0008006" key="4">
    <source>
        <dbReference type="Google" id="ProtNLM"/>
    </source>
</evidence>
<sequence length="179" mass="21072">MAALYVLFFVLGSIAPRADVDNRTLREKSGFWKDVQAAFVQRYPLDHELEQLMFDHELFRGVDPSVVKPHSSKKLFDMSKEVIRLYFSAEERFTASGKNENDFANFVNKNGAVFYLPKWLNVRQKFHFIKQTFLRSYIHACSESKRFLGAGFSSRLQEVRELLLLERQKWIEKLRSVEL</sequence>
<reference evidence="2" key="1">
    <citation type="submission" date="2020-03" db="EMBL/GenBank/DDBJ databases">
        <title>Hybrid Assembly of Korean Phytophthora infestans isolates.</title>
        <authorList>
            <person name="Prokchorchik M."/>
            <person name="Lee Y."/>
            <person name="Seo J."/>
            <person name="Cho J.-H."/>
            <person name="Park Y.-E."/>
            <person name="Jang D.-C."/>
            <person name="Im J.-S."/>
            <person name="Choi J.-G."/>
            <person name="Park H.-J."/>
            <person name="Lee G.-B."/>
            <person name="Lee Y.-G."/>
            <person name="Hong S.-Y."/>
            <person name="Cho K."/>
            <person name="Sohn K.H."/>
        </authorList>
    </citation>
    <scope>NUCLEOTIDE SEQUENCE</scope>
    <source>
        <strain evidence="2">KR_2_A2</strain>
    </source>
</reference>
<feature type="chain" id="PRO_5035712417" description="Secreted RxLR effector peptide protein" evidence="1">
    <location>
        <begin position="21"/>
        <end position="179"/>
    </location>
</feature>
<comment type="caution">
    <text evidence="2">The sequence shown here is derived from an EMBL/GenBank/DDBJ whole genome shotgun (WGS) entry which is preliminary data.</text>
</comment>
<protein>
    <recommendedName>
        <fullName evidence="4">Secreted RxLR effector peptide protein</fullName>
    </recommendedName>
</protein>
<evidence type="ECO:0000256" key="1">
    <source>
        <dbReference type="SAM" id="SignalP"/>
    </source>
</evidence>